<comment type="caution">
    <text evidence="3">The sequence shown here is derived from an EMBL/GenBank/DDBJ whole genome shotgun (WGS) entry which is preliminary data.</text>
</comment>
<dbReference type="Pfam" id="PF07940">
    <property type="entry name" value="Hepar_II_III_C"/>
    <property type="match status" value="1"/>
</dbReference>
<dbReference type="EMBL" id="BSNI01000002">
    <property type="protein sequence ID" value="GLQ16690.1"/>
    <property type="molecule type" value="Genomic_DNA"/>
</dbReference>
<evidence type="ECO:0000256" key="1">
    <source>
        <dbReference type="ARBA" id="ARBA00004196"/>
    </source>
</evidence>
<gene>
    <name evidence="3" type="ORF">GCM10007879_09390</name>
</gene>
<dbReference type="Gene3D" id="1.50.10.100">
    <property type="entry name" value="Chondroitin AC/alginate lyase"/>
    <property type="match status" value="1"/>
</dbReference>
<evidence type="ECO:0000313" key="3">
    <source>
        <dbReference type="EMBL" id="GLQ16690.1"/>
    </source>
</evidence>
<feature type="domain" description="Heparinase II/III-like C-terminal" evidence="2">
    <location>
        <begin position="324"/>
        <end position="556"/>
    </location>
</feature>
<organism evidence="3 4">
    <name type="scientific">Maritalea porphyrae</name>
    <dbReference type="NCBI Taxonomy" id="880732"/>
    <lineage>
        <taxon>Bacteria</taxon>
        <taxon>Pseudomonadati</taxon>
        <taxon>Pseudomonadota</taxon>
        <taxon>Alphaproteobacteria</taxon>
        <taxon>Hyphomicrobiales</taxon>
        <taxon>Devosiaceae</taxon>
        <taxon>Maritalea</taxon>
    </lineage>
</organism>
<dbReference type="InterPro" id="IPR012480">
    <property type="entry name" value="Hepar_II_III_C"/>
</dbReference>
<reference evidence="3" key="1">
    <citation type="journal article" date="2014" name="Int. J. Syst. Evol. Microbiol.">
        <title>Complete genome of a new Firmicutes species belonging to the dominant human colonic microbiota ('Ruminococcus bicirculans') reveals two chromosomes and a selective capacity to utilize plant glucans.</title>
        <authorList>
            <consortium name="NISC Comparative Sequencing Program"/>
            <person name="Wegmann U."/>
            <person name="Louis P."/>
            <person name="Goesmann A."/>
            <person name="Henrissat B."/>
            <person name="Duncan S.H."/>
            <person name="Flint H.J."/>
        </authorList>
    </citation>
    <scope>NUCLEOTIDE SEQUENCE</scope>
    <source>
        <strain evidence="3">NBRC 107169</strain>
    </source>
</reference>
<dbReference type="Proteomes" id="UP001161405">
    <property type="component" value="Unassembled WGS sequence"/>
</dbReference>
<comment type="subcellular location">
    <subcellularLocation>
        <location evidence="1">Cell envelope</location>
    </subcellularLocation>
</comment>
<reference evidence="3" key="2">
    <citation type="submission" date="2023-01" db="EMBL/GenBank/DDBJ databases">
        <title>Draft genome sequence of Maritalea porphyrae strain NBRC 107169.</title>
        <authorList>
            <person name="Sun Q."/>
            <person name="Mori K."/>
        </authorList>
    </citation>
    <scope>NUCLEOTIDE SEQUENCE</scope>
    <source>
        <strain evidence="3">NBRC 107169</strain>
    </source>
</reference>
<evidence type="ECO:0000313" key="4">
    <source>
        <dbReference type="Proteomes" id="UP001161405"/>
    </source>
</evidence>
<dbReference type="InterPro" id="IPR008929">
    <property type="entry name" value="Chondroitin_lyas"/>
</dbReference>
<dbReference type="Gene3D" id="2.70.98.70">
    <property type="match status" value="1"/>
</dbReference>
<sequence length="561" mass="62958">MLSFIPIVEENIFVSGGPFLRRTLGAIADGFVTSPAFRWTWSAPDNKSVKHKLLEIRPSDAFNVADMMIGQYLLAQRLVDTGGTTPFAIDYASDEWFDELHSFTWLRHFSAVQDEGSKKFAGTLAMDWVSRYGSFSKRVWDNKLTALRVLNWIKHFDQLCFGLNDARKKIVERSLAEQVQCLRIRINFEADPARRLLMRLALLGAAIALQSPTDDINRLLERTTLSLSRQIDEKGMHRSRNGELQFLLLLEMIPVRHAVTPISMEAGREFAAVLDKMHHSLALLMHTTGELSYFNNARAIPHEMLLAVQSRANSNLEINRGEYNAGYAALVGQDSKLIVDGGAEMGDDFRGGLFAGAASFEYSFRNDLIVSNCGPGPSTLGDDADLFRLPASHSSLEIEYRGKYPFKSQNLMSAHMRANRDAAPKVDLDERRVDLINNGYERLAGVKHERSLNILPREGDALLGQDIIRCDLNHKSAPDQFLLRFHLGPGIEAALDDSLNQIELQLRSGSTWAFIWEGADAMIEESVRYSAHKGLEPIRQIVLSGNISAHQEVVWTFMPRA</sequence>
<accession>A0ABQ5UPF7</accession>
<name>A0ABQ5UPF7_9HYPH</name>
<keyword evidence="4" id="KW-1185">Reference proteome</keyword>
<evidence type="ECO:0000259" key="2">
    <source>
        <dbReference type="Pfam" id="PF07940"/>
    </source>
</evidence>
<protein>
    <submittedName>
        <fullName evidence="3">Heparinase</fullName>
    </submittedName>
</protein>
<proteinExistence type="predicted"/>